<evidence type="ECO:0000256" key="1">
    <source>
        <dbReference type="ARBA" id="ARBA00022448"/>
    </source>
</evidence>
<evidence type="ECO:0000313" key="5">
    <source>
        <dbReference type="EMBL" id="QTC48417.1"/>
    </source>
</evidence>
<dbReference type="Proteomes" id="UP000663901">
    <property type="component" value="Plasmid pOC5aB"/>
</dbReference>
<dbReference type="PANTHER" id="PTHR45663:SF11">
    <property type="entry name" value="GEO12009P1"/>
    <property type="match status" value="1"/>
</dbReference>
<dbReference type="PROSITE" id="PS51352">
    <property type="entry name" value="THIOREDOXIN_2"/>
    <property type="match status" value="1"/>
</dbReference>
<reference evidence="5" key="1">
    <citation type="submission" date="2020-07" db="EMBL/GenBank/DDBJ databases">
        <title>Genome Sequences for Panteoa spp. that cause Center Rot in Onions.</title>
        <authorList>
            <person name="Asselin J.A."/>
            <person name="Helmann T."/>
            <person name="Beer S."/>
            <person name="Stodghill P."/>
        </authorList>
    </citation>
    <scope>NUCLEOTIDE SEQUENCE</scope>
    <source>
        <strain evidence="5">OC5a</strain>
        <plasmid evidence="5">pOC5aB</plasmid>
    </source>
</reference>
<dbReference type="InterPro" id="IPR036249">
    <property type="entry name" value="Thioredoxin-like_sf"/>
</dbReference>
<evidence type="ECO:0000256" key="4">
    <source>
        <dbReference type="ARBA" id="ARBA00023284"/>
    </source>
</evidence>
<proteinExistence type="predicted"/>
<dbReference type="CDD" id="cd02947">
    <property type="entry name" value="TRX_family"/>
    <property type="match status" value="1"/>
</dbReference>
<keyword evidence="3" id="KW-1015">Disulfide bond</keyword>
<organism evidence="5 6">
    <name type="scientific">Pantoea ananas</name>
    <name type="common">Erwinia uredovora</name>
    <dbReference type="NCBI Taxonomy" id="553"/>
    <lineage>
        <taxon>Bacteria</taxon>
        <taxon>Pseudomonadati</taxon>
        <taxon>Pseudomonadota</taxon>
        <taxon>Gammaproteobacteria</taxon>
        <taxon>Enterobacterales</taxon>
        <taxon>Erwiniaceae</taxon>
        <taxon>Pantoea</taxon>
    </lineage>
</organism>
<keyword evidence="2" id="KW-0249">Electron transport</keyword>
<dbReference type="InterPro" id="IPR013766">
    <property type="entry name" value="Thioredoxin_domain"/>
</dbReference>
<name>A0A8A4KE79_PANAN</name>
<dbReference type="SUPFAM" id="SSF52833">
    <property type="entry name" value="Thioredoxin-like"/>
    <property type="match status" value="1"/>
</dbReference>
<accession>A0A8A4KE79</accession>
<protein>
    <submittedName>
        <fullName evidence="5">Thiol reductase thioredoxin</fullName>
    </submittedName>
</protein>
<dbReference type="GO" id="GO:0005829">
    <property type="term" value="C:cytosol"/>
    <property type="evidence" value="ECO:0007669"/>
    <property type="project" value="TreeGrafter"/>
</dbReference>
<evidence type="ECO:0000256" key="2">
    <source>
        <dbReference type="ARBA" id="ARBA00022982"/>
    </source>
</evidence>
<dbReference type="GO" id="GO:0015035">
    <property type="term" value="F:protein-disulfide reductase activity"/>
    <property type="evidence" value="ECO:0007669"/>
    <property type="project" value="TreeGrafter"/>
</dbReference>
<keyword evidence="4" id="KW-0676">Redox-active center</keyword>
<dbReference type="Gene3D" id="3.40.30.10">
    <property type="entry name" value="Glutaredoxin"/>
    <property type="match status" value="1"/>
</dbReference>
<dbReference type="PROSITE" id="PS00194">
    <property type="entry name" value="THIOREDOXIN_1"/>
    <property type="match status" value="1"/>
</dbReference>
<dbReference type="EMBL" id="CP059085">
    <property type="protein sequence ID" value="QTC48417.1"/>
    <property type="molecule type" value="Genomic_DNA"/>
</dbReference>
<keyword evidence="5" id="KW-0614">Plasmid</keyword>
<dbReference type="Pfam" id="PF00085">
    <property type="entry name" value="Thioredoxin"/>
    <property type="match status" value="1"/>
</dbReference>
<dbReference type="GO" id="GO:0045454">
    <property type="term" value="P:cell redox homeostasis"/>
    <property type="evidence" value="ECO:0007669"/>
    <property type="project" value="TreeGrafter"/>
</dbReference>
<evidence type="ECO:0000313" key="6">
    <source>
        <dbReference type="Proteomes" id="UP000663901"/>
    </source>
</evidence>
<dbReference type="RefSeq" id="WP_019105538.1">
    <property type="nucleotide sequence ID" value="NZ_CAEI01000108.1"/>
</dbReference>
<keyword evidence="1" id="KW-0813">Transport</keyword>
<dbReference type="PANTHER" id="PTHR45663">
    <property type="entry name" value="GEO12009P1"/>
    <property type="match status" value="1"/>
</dbReference>
<sequence length="117" mass="13283">MREAAAYNEDNFRDIEQYEGISVVRFSAPWCPPCQISEPFFSAFTDGLEESIQVGKVNVDQAPVLTTKYEIWGLPSVLIFREGQLVRRIPGVKSPAFYAAVLEEIKKGPQGPFMRRR</sequence>
<geneLocation type="plasmid" evidence="5 6">
    <name>pOC5aB</name>
</geneLocation>
<gene>
    <name evidence="5" type="ORF">H0Z12_22775</name>
</gene>
<dbReference type="InterPro" id="IPR017937">
    <property type="entry name" value="Thioredoxin_CS"/>
</dbReference>
<dbReference type="AlphaFoldDB" id="A0A8A4KE79"/>
<evidence type="ECO:0000256" key="3">
    <source>
        <dbReference type="ARBA" id="ARBA00023157"/>
    </source>
</evidence>